<dbReference type="GO" id="GO:0016787">
    <property type="term" value="F:hydrolase activity"/>
    <property type="evidence" value="ECO:0007669"/>
    <property type="project" value="UniProtKB-KW"/>
</dbReference>
<accession>A0A0G0ZJB2</accession>
<dbReference type="PATRIC" id="fig|1619038.3.peg.327"/>
<name>A0A0G0ZJB2_9BACT</name>
<comment type="similarity">
    <text evidence="1">Belongs to the RuvC family.</text>
</comment>
<dbReference type="PANTHER" id="PTHR30194">
    <property type="entry name" value="CROSSOVER JUNCTION ENDODEOXYRIBONUCLEASE RUVC"/>
    <property type="match status" value="1"/>
</dbReference>
<evidence type="ECO:0000256" key="11">
    <source>
        <dbReference type="ARBA" id="ARBA00023204"/>
    </source>
</evidence>
<keyword evidence="10" id="KW-0233">DNA recombination</keyword>
<dbReference type="SUPFAM" id="SSF53098">
    <property type="entry name" value="Ribonuclease H-like"/>
    <property type="match status" value="1"/>
</dbReference>
<evidence type="ECO:0000256" key="5">
    <source>
        <dbReference type="ARBA" id="ARBA00022759"/>
    </source>
</evidence>
<evidence type="ECO:0000256" key="7">
    <source>
        <dbReference type="ARBA" id="ARBA00022801"/>
    </source>
</evidence>
<dbReference type="EMBL" id="LCBP01000014">
    <property type="protein sequence ID" value="KKS13063.1"/>
    <property type="molecule type" value="Genomic_DNA"/>
</dbReference>
<keyword evidence="3" id="KW-0540">Nuclease</keyword>
<reference evidence="12 13" key="1">
    <citation type="journal article" date="2015" name="Nature">
        <title>rRNA introns, odd ribosomes, and small enigmatic genomes across a large radiation of phyla.</title>
        <authorList>
            <person name="Brown C.T."/>
            <person name="Hug L.A."/>
            <person name="Thomas B.C."/>
            <person name="Sharon I."/>
            <person name="Castelle C.J."/>
            <person name="Singh A."/>
            <person name="Wilkins M.J."/>
            <person name="Williams K.H."/>
            <person name="Banfield J.F."/>
        </authorList>
    </citation>
    <scope>NUCLEOTIDE SEQUENCE [LARGE SCALE GENOMIC DNA]</scope>
</reference>
<keyword evidence="6" id="KW-0227">DNA damage</keyword>
<dbReference type="GO" id="GO:0006281">
    <property type="term" value="P:DNA repair"/>
    <property type="evidence" value="ECO:0007669"/>
    <property type="project" value="UniProtKB-KW"/>
</dbReference>
<dbReference type="PRINTS" id="PR00696">
    <property type="entry name" value="RSOLVASERUVC"/>
</dbReference>
<dbReference type="GO" id="GO:0006310">
    <property type="term" value="P:DNA recombination"/>
    <property type="evidence" value="ECO:0007669"/>
    <property type="project" value="UniProtKB-KW"/>
</dbReference>
<organism evidence="12 13">
    <name type="scientific">Candidatus Magasanikbacteria bacterium GW2011_GWA2_41_55</name>
    <dbReference type="NCBI Taxonomy" id="1619038"/>
    <lineage>
        <taxon>Bacteria</taxon>
        <taxon>Candidatus Magasanikiibacteriota</taxon>
    </lineage>
</organism>
<evidence type="ECO:0000313" key="12">
    <source>
        <dbReference type="EMBL" id="KKS13063.1"/>
    </source>
</evidence>
<keyword evidence="9" id="KW-0238">DNA-binding</keyword>
<evidence type="ECO:0000256" key="6">
    <source>
        <dbReference type="ARBA" id="ARBA00022763"/>
    </source>
</evidence>
<evidence type="ECO:0000256" key="10">
    <source>
        <dbReference type="ARBA" id="ARBA00023172"/>
    </source>
</evidence>
<dbReference type="InterPro" id="IPR012337">
    <property type="entry name" value="RNaseH-like_sf"/>
</dbReference>
<dbReference type="Pfam" id="PF02075">
    <property type="entry name" value="RuvC"/>
    <property type="match status" value="1"/>
</dbReference>
<evidence type="ECO:0000256" key="4">
    <source>
        <dbReference type="ARBA" id="ARBA00022723"/>
    </source>
</evidence>
<keyword evidence="7" id="KW-0378">Hydrolase</keyword>
<evidence type="ECO:0000313" key="13">
    <source>
        <dbReference type="Proteomes" id="UP000034299"/>
    </source>
</evidence>
<dbReference type="GO" id="GO:0046872">
    <property type="term" value="F:metal ion binding"/>
    <property type="evidence" value="ECO:0007669"/>
    <property type="project" value="UniProtKB-KW"/>
</dbReference>
<dbReference type="Gene3D" id="3.30.420.10">
    <property type="entry name" value="Ribonuclease H-like superfamily/Ribonuclease H"/>
    <property type="match status" value="1"/>
</dbReference>
<dbReference type="InterPro" id="IPR036397">
    <property type="entry name" value="RNaseH_sf"/>
</dbReference>
<dbReference type="CDD" id="cd16962">
    <property type="entry name" value="RuvC"/>
    <property type="match status" value="1"/>
</dbReference>
<evidence type="ECO:0000256" key="2">
    <source>
        <dbReference type="ARBA" id="ARBA00022490"/>
    </source>
</evidence>
<keyword evidence="5" id="KW-0255">Endonuclease</keyword>
<dbReference type="GO" id="GO:0003677">
    <property type="term" value="F:DNA binding"/>
    <property type="evidence" value="ECO:0007669"/>
    <property type="project" value="UniProtKB-KW"/>
</dbReference>
<dbReference type="AlphaFoldDB" id="A0A0G0ZJB2"/>
<proteinExistence type="inferred from homology"/>
<gene>
    <name evidence="12" type="ORF">UU69_C0014G0007</name>
</gene>
<dbReference type="PANTHER" id="PTHR30194:SF3">
    <property type="entry name" value="CROSSOVER JUNCTION ENDODEOXYRIBONUCLEASE RUVC"/>
    <property type="match status" value="1"/>
</dbReference>
<protein>
    <submittedName>
        <fullName evidence="12">Crossover junction endodeoxyribonuclease RuvC</fullName>
    </submittedName>
</protein>
<sequence>MIKLLRKLIKKYRPTAVALEELFFFKNLKTAINVAQARGAVMLQIKESKLPLVELTPLQVKQSLTSYGRADKKQMQKMVQVILKIKEIPKPDDAADALAIAIAAVPYLNQCC</sequence>
<dbReference type="InterPro" id="IPR002176">
    <property type="entry name" value="X-over_junc_endoDNase_RuvC"/>
</dbReference>
<evidence type="ECO:0000256" key="9">
    <source>
        <dbReference type="ARBA" id="ARBA00023125"/>
    </source>
</evidence>
<evidence type="ECO:0000256" key="3">
    <source>
        <dbReference type="ARBA" id="ARBA00022722"/>
    </source>
</evidence>
<dbReference type="GO" id="GO:0004520">
    <property type="term" value="F:DNA endonuclease activity"/>
    <property type="evidence" value="ECO:0007669"/>
    <property type="project" value="InterPro"/>
</dbReference>
<keyword evidence="2" id="KW-0963">Cytoplasm</keyword>
<keyword evidence="11" id="KW-0234">DNA repair</keyword>
<comment type="caution">
    <text evidence="12">The sequence shown here is derived from an EMBL/GenBank/DDBJ whole genome shotgun (WGS) entry which is preliminary data.</text>
</comment>
<evidence type="ECO:0000256" key="1">
    <source>
        <dbReference type="ARBA" id="ARBA00009518"/>
    </source>
</evidence>
<keyword evidence="4" id="KW-0479">Metal-binding</keyword>
<dbReference type="Proteomes" id="UP000034299">
    <property type="component" value="Unassembled WGS sequence"/>
</dbReference>
<keyword evidence="8" id="KW-0460">Magnesium</keyword>
<evidence type="ECO:0000256" key="8">
    <source>
        <dbReference type="ARBA" id="ARBA00022842"/>
    </source>
</evidence>